<dbReference type="VEuPathDB" id="FungiDB:CH63R_05590"/>
<dbReference type="eggNOG" id="KOG2504">
    <property type="taxonomic scope" value="Eukaryota"/>
</dbReference>
<keyword evidence="4" id="KW-0472">Membrane</keyword>
<proteinExistence type="inferred from homology"/>
<dbReference type="GO" id="GO:0022857">
    <property type="term" value="F:transmembrane transporter activity"/>
    <property type="evidence" value="ECO:0007669"/>
    <property type="project" value="InterPro"/>
</dbReference>
<feature type="transmembrane region" description="Helical" evidence="4">
    <location>
        <begin position="229"/>
        <end position="250"/>
    </location>
</feature>
<dbReference type="InterPro" id="IPR036259">
    <property type="entry name" value="MFS_trans_sf"/>
</dbReference>
<evidence type="ECO:0000256" key="2">
    <source>
        <dbReference type="ARBA" id="ARBA00006727"/>
    </source>
</evidence>
<dbReference type="GO" id="GO:0016020">
    <property type="term" value="C:membrane"/>
    <property type="evidence" value="ECO:0007669"/>
    <property type="project" value="UniProtKB-SubCell"/>
</dbReference>
<dbReference type="InterPro" id="IPR011701">
    <property type="entry name" value="MFS"/>
</dbReference>
<feature type="transmembrane region" description="Helical" evidence="4">
    <location>
        <begin position="72"/>
        <end position="99"/>
    </location>
</feature>
<dbReference type="HOGENOM" id="CLU_001265_1_1_1"/>
<reference evidence="6" key="3">
    <citation type="submission" date="2016-02" db="EMBL/GenBank/DDBJ databases">
        <title>Resequencing and annotation of the Colletotrichum higginsianum genome.</title>
        <authorList>
            <person name="O'Connell R."/>
            <person name="Zambounis A."/>
            <person name="Thon M."/>
            <person name="Dallery J.-F."/>
        </authorList>
    </citation>
    <scope>NUCLEOTIDE SEQUENCE [LARGE SCALE GENOMIC DNA]</scope>
    <source>
        <strain evidence="6">IMI 349063</strain>
    </source>
</reference>
<keyword evidence="8" id="KW-1185">Reference proteome</keyword>
<reference evidence="7" key="2">
    <citation type="journal article" date="2012" name="Nat. Genet.">
        <title>Lifestyle transitions in plant pathogenic Colletotrichum fungi deciphered by genome and transcriptome analyses.</title>
        <authorList>
            <person name="O'Connell R.J."/>
            <person name="Thon M.R."/>
            <person name="Hacquard S."/>
            <person name="Amyotte S.G."/>
            <person name="Kleemann J."/>
            <person name="Torres M.F."/>
            <person name="Damm U."/>
            <person name="Buiate E.A."/>
            <person name="Epstein L."/>
            <person name="Alkan N."/>
            <person name="Altmueller J."/>
            <person name="Alvarado-Balderrama L."/>
            <person name="Bauser C.A."/>
            <person name="Becker C."/>
            <person name="Birren B.W."/>
            <person name="Chen Z."/>
            <person name="Choi J."/>
            <person name="Crouch J.A."/>
            <person name="Duvick J.P."/>
            <person name="Farman M.A."/>
            <person name="Gan P."/>
            <person name="Heiman D."/>
            <person name="Henrissat B."/>
            <person name="Howard R.J."/>
            <person name="Kabbage M."/>
            <person name="Koch C."/>
            <person name="Kracher B."/>
            <person name="Kubo Y."/>
            <person name="Law A.D."/>
            <person name="Lebrun M.-H."/>
            <person name="Lee Y.-H."/>
            <person name="Miyara I."/>
            <person name="Moore N."/>
            <person name="Neumann U."/>
            <person name="Nordstroem K."/>
            <person name="Panaccione D.G."/>
            <person name="Panstruga R."/>
            <person name="Place M."/>
            <person name="Proctor R.H."/>
            <person name="Prusky D."/>
            <person name="Rech G."/>
            <person name="Reinhardt R."/>
            <person name="Rollins J.A."/>
            <person name="Rounsley S."/>
            <person name="Schardl C.L."/>
            <person name="Schwartz D.C."/>
            <person name="Shenoy N."/>
            <person name="Shirasu K."/>
            <person name="Sikhakolli U.R."/>
            <person name="Stueber K."/>
            <person name="Sukno S.A."/>
            <person name="Sweigard J.A."/>
            <person name="Takano Y."/>
            <person name="Takahara H."/>
            <person name="Trail F."/>
            <person name="van der Does H.C."/>
            <person name="Voll L.M."/>
            <person name="Will I."/>
            <person name="Young S."/>
            <person name="Zeng Q."/>
            <person name="Zhang J."/>
            <person name="Zhou S."/>
            <person name="Dickman M.B."/>
            <person name="Schulze-Lefert P."/>
            <person name="Ver Loren van Themaat E."/>
            <person name="Ma L.-J."/>
            <person name="Vaillancourt L.J."/>
        </authorList>
    </citation>
    <scope>NUCLEOTIDE SEQUENCE [LARGE SCALE GENOMIC DNA]</scope>
    <source>
        <strain evidence="7">IMI 349063</strain>
    </source>
</reference>
<dbReference type="InterPro" id="IPR050327">
    <property type="entry name" value="Proton-linked_MCT"/>
</dbReference>
<evidence type="ECO:0000256" key="4">
    <source>
        <dbReference type="SAM" id="Phobius"/>
    </source>
</evidence>
<evidence type="ECO:0000256" key="1">
    <source>
        <dbReference type="ARBA" id="ARBA00004141"/>
    </source>
</evidence>
<feature type="transmembrane region" description="Helical" evidence="4">
    <location>
        <begin position="111"/>
        <end position="130"/>
    </location>
</feature>
<organism evidence="5 7">
    <name type="scientific">Colletotrichum higginsianum (strain IMI 349063)</name>
    <name type="common">Crucifer anthracnose fungus</name>
    <dbReference type="NCBI Taxonomy" id="759273"/>
    <lineage>
        <taxon>Eukaryota</taxon>
        <taxon>Fungi</taxon>
        <taxon>Dikarya</taxon>
        <taxon>Ascomycota</taxon>
        <taxon>Pezizomycotina</taxon>
        <taxon>Sordariomycetes</taxon>
        <taxon>Hypocreomycetidae</taxon>
        <taxon>Glomerellales</taxon>
        <taxon>Glomerellaceae</taxon>
        <taxon>Colletotrichum</taxon>
        <taxon>Colletotrichum destructivum species complex</taxon>
    </lineage>
</organism>
<comment type="subcellular location">
    <subcellularLocation>
        <location evidence="1">Membrane</location>
        <topology evidence="1">Multi-pass membrane protein</topology>
    </subcellularLocation>
</comment>
<accession>H1VH25</accession>
<dbReference type="PANTHER" id="PTHR11360">
    <property type="entry name" value="MONOCARBOXYLATE TRANSPORTER"/>
    <property type="match status" value="1"/>
</dbReference>
<feature type="region of interest" description="Disordered" evidence="3">
    <location>
        <begin position="1"/>
        <end position="30"/>
    </location>
</feature>
<dbReference type="PANTHER" id="PTHR11360:SF130">
    <property type="entry name" value="MAJOR FACILITATOR SUPERFAMILY (MFS) PROFILE DOMAIN-CONTAINING PROTEIN-RELATED"/>
    <property type="match status" value="1"/>
</dbReference>
<feature type="transmembrane region" description="Helical" evidence="4">
    <location>
        <begin position="198"/>
        <end position="217"/>
    </location>
</feature>
<evidence type="ECO:0000313" key="5">
    <source>
        <dbReference type="EMBL" id="CCF39528.1"/>
    </source>
</evidence>
<dbReference type="GeneID" id="28864672"/>
<dbReference type="EMBL" id="LTAN01000004">
    <property type="protein sequence ID" value="OBR09898.1"/>
    <property type="molecule type" value="Genomic_DNA"/>
</dbReference>
<dbReference type="Proteomes" id="UP000007174">
    <property type="component" value="Unassembled WGS sequence"/>
</dbReference>
<evidence type="ECO:0000313" key="8">
    <source>
        <dbReference type="Proteomes" id="UP000092177"/>
    </source>
</evidence>
<dbReference type="SUPFAM" id="SSF103473">
    <property type="entry name" value="MFS general substrate transporter"/>
    <property type="match status" value="1"/>
</dbReference>
<reference evidence="5" key="1">
    <citation type="submission" date="2011-12" db="EMBL/GenBank/DDBJ databases">
        <title>The genome sequence of Colletotrichum higginsianum IMI 34906.</title>
        <authorList>
            <person name="Ma L.-J."/>
            <person name="O'Connell R."/>
            <person name="van Themaat E.V.L."/>
            <person name="Stueber K."/>
            <person name="Young S.K."/>
            <person name="Zeng Q."/>
            <person name="Gargeya S."/>
            <person name="Fitzgerald M."/>
            <person name="Haas B."/>
            <person name="Abouelleil A."/>
            <person name="Alvarado L."/>
            <person name="Arachchi H.M."/>
            <person name="Berlin A."/>
            <person name="Chapman S.B."/>
            <person name="Gearin G."/>
            <person name="Goldberg J."/>
            <person name="Griggs A."/>
            <person name="Gujja S."/>
            <person name="Hansen M."/>
            <person name="Heiman D."/>
            <person name="Howarth C."/>
            <person name="Larimer J."/>
            <person name="Lui A."/>
            <person name="MacDonald P.J.P."/>
            <person name="McCowen C."/>
            <person name="Montmayeur A."/>
            <person name="Murphy C."/>
            <person name="Neiman D."/>
            <person name="Pearson M."/>
            <person name="Priest M."/>
            <person name="Roberts A."/>
            <person name="Saif S."/>
            <person name="Shea T."/>
            <person name="Sisk P."/>
            <person name="Stolte C."/>
            <person name="Sykes S."/>
            <person name="Wortman J."/>
            <person name="Nusbaum C."/>
            <person name="Birren B."/>
        </authorList>
    </citation>
    <scope>NUCLEOTIDE SEQUENCE [LARGE SCALE GENOMIC DNA]</scope>
    <source>
        <strain evidence="5">IMI 349063</strain>
    </source>
</reference>
<feature type="transmembrane region" description="Helical" evidence="4">
    <location>
        <begin position="166"/>
        <end position="192"/>
    </location>
</feature>
<dbReference type="KEGG" id="chig:CH63R_05590"/>
<dbReference type="Pfam" id="PF07690">
    <property type="entry name" value="MFS_1"/>
    <property type="match status" value="1"/>
</dbReference>
<evidence type="ECO:0000256" key="3">
    <source>
        <dbReference type="SAM" id="MobiDB-lite"/>
    </source>
</evidence>
<gene>
    <name evidence="5" type="ORF">CH063_10339</name>
    <name evidence="6" type="ORF">CH63R_05590</name>
</gene>
<reference evidence="8" key="4">
    <citation type="journal article" date="2017" name="BMC Genomics">
        <title>Gapless genome assembly of Colletotrichum higginsianum reveals chromosome structure and association of transposable elements with secondary metabolite gene clusters.</title>
        <authorList>
            <person name="Dallery J.-F."/>
            <person name="Lapalu N."/>
            <person name="Zampounis A."/>
            <person name="Pigne S."/>
            <person name="Luyten I."/>
            <person name="Amselem J."/>
            <person name="Wittenberg A.H.J."/>
            <person name="Zhou S."/>
            <person name="de Queiroz M.V."/>
            <person name="Robin G.P."/>
            <person name="Auger A."/>
            <person name="Hainaut M."/>
            <person name="Henrissat B."/>
            <person name="Kim K.-T."/>
            <person name="Lee Y.-H."/>
            <person name="Lespinet O."/>
            <person name="Schwartz D.C."/>
            <person name="Thon M.R."/>
            <person name="O'Connell R.J."/>
        </authorList>
    </citation>
    <scope>NUCLEOTIDE SEQUENCE [LARGE SCALE GENOMIC DNA]</scope>
    <source>
        <strain evidence="8">IMI 349063</strain>
    </source>
</reference>
<protein>
    <submittedName>
        <fullName evidence="5">Riboflavin transporter MCH5</fullName>
    </submittedName>
</protein>
<feature type="transmembrane region" description="Helical" evidence="4">
    <location>
        <begin position="359"/>
        <end position="377"/>
    </location>
</feature>
<dbReference type="RefSeq" id="XP_018158415.1">
    <property type="nucleotide sequence ID" value="XM_018300565.1"/>
</dbReference>
<dbReference type="EMBL" id="CACQ02003548">
    <property type="protein sequence ID" value="CCF39528.1"/>
    <property type="molecule type" value="Genomic_DNA"/>
</dbReference>
<name>H1VH25_COLHI</name>
<evidence type="ECO:0000313" key="7">
    <source>
        <dbReference type="Proteomes" id="UP000007174"/>
    </source>
</evidence>
<keyword evidence="4" id="KW-1133">Transmembrane helix</keyword>
<dbReference type="Gene3D" id="1.20.1250.20">
    <property type="entry name" value="MFS general substrate transporter like domains"/>
    <property type="match status" value="2"/>
</dbReference>
<sequence length="485" mass="51644">MAQKLEQDDSGESEPRSVAENAGGSELLRNSRDQPLAMAELGTETSLAQTSIRGLSGSAAPSSPLPDGGWRAWMSVLAGFLSIMNTWGSIISFGVFQTYYVTNLNRPPSDISWIGSIAVFFLFAGGTVTGRLTDAGYFHHVTILGAALVVLGTFMTSISKTYWQVLLAQGLCVGLGNGSLQTPMMVVIATYFGKKLPLAFGIAACGSVTGGLVFPSMARTLLPTVGFGWTMRAIGFIQLGTLAIAVSSARPRLEPKKHGSFLDWTAFRETDFSLFTVGCFMVSVGCNAQGGPSVRITNLRCKSFMGVFFGFFFLSSYARDIQGMHYTESVNLLLILNGVGFVARMLPSLLSRYFGTVNTFFALLFGSQMAMFTWIAVYSTSGLYVWTIYYSLVIGGVQSLAPAAVSSFSPDLQRLGSRMGMVFGVIGVGALIGSPIAGVLISALDGSYVGAQAFAGTSLAVGCAFVFAAKEVARRKNNASLWTKM</sequence>
<feature type="transmembrane region" description="Helical" evidence="4">
    <location>
        <begin position="420"/>
        <end position="443"/>
    </location>
</feature>
<dbReference type="Proteomes" id="UP000092177">
    <property type="component" value="Chromosome 4"/>
</dbReference>
<dbReference type="AlphaFoldDB" id="H1VH25"/>
<dbReference type="OrthoDB" id="5212574at2759"/>
<evidence type="ECO:0000313" key="6">
    <source>
        <dbReference type="EMBL" id="OBR09898.1"/>
    </source>
</evidence>
<feature type="transmembrane region" description="Helical" evidence="4">
    <location>
        <begin position="383"/>
        <end position="408"/>
    </location>
</feature>
<keyword evidence="4" id="KW-0812">Transmembrane</keyword>
<feature type="transmembrane region" description="Helical" evidence="4">
    <location>
        <begin position="136"/>
        <end position="154"/>
    </location>
</feature>
<comment type="similarity">
    <text evidence="2">Belongs to the major facilitator superfamily. Monocarboxylate porter (TC 2.A.1.13) family.</text>
</comment>
<feature type="transmembrane region" description="Helical" evidence="4">
    <location>
        <begin position="449"/>
        <end position="469"/>
    </location>
</feature>